<evidence type="ECO:0000256" key="5">
    <source>
        <dbReference type="ARBA" id="ARBA00022833"/>
    </source>
</evidence>
<keyword evidence="5" id="KW-0862">Zinc</keyword>
<dbReference type="Proteomes" id="UP000288216">
    <property type="component" value="Unassembled WGS sequence"/>
</dbReference>
<dbReference type="InterPro" id="IPR013083">
    <property type="entry name" value="Znf_RING/FYVE/PHD"/>
</dbReference>
<dbReference type="CDD" id="cd16784">
    <property type="entry name" value="mRING-HC-C2H2C4_MDM4"/>
    <property type="match status" value="1"/>
</dbReference>
<dbReference type="PANTHER" id="PTHR46858">
    <property type="entry name" value="OS05G0521000 PROTEIN"/>
    <property type="match status" value="1"/>
</dbReference>
<dbReference type="PANTHER" id="PTHR46858:SF12">
    <property type="entry name" value="PROTEIN MDM4"/>
    <property type="match status" value="1"/>
</dbReference>
<sequence>MNNLPIPDAEKILCSSAAWTVASMHRFPVNMTTASTSKPYTSSENSCSISAEKVGQIRPKTPLLNILHEAGASGEHFTLKEVMHYLGQYIMLKQLYDQQQQHIVHCGNDVLGKVFGVQSFSVKDPSHLYEMLSRNLRTTNFQDAVQTRTLVKDTKCLPMREDRLKCPASGELCDEETTAWSIPTTSHLKRKNSESDESVTDDRSEHQAKNSISDLWDAAGLPWWFIKSLRTNYGSRKSGSTDIHSNQDIDTAIVSDSTDDLWFLNEPASDQINMEIKLETIEPKEKDVCEGQKGEEGRNADCKEVIEVTIYEADDDLPSSGDATDTEISEVVENSSDIKDSWKCTKCGKCNPSPKQYCLRCWALRKGWHLNPKFAHSTSDPFIAGFQETEHEDIDVPDCRKSISEPLIQNSQLKCKDKGKHAQRGTSESLERLLQPSTSSISLSEDLESVGQEAKTQCEESLHFQRNHLGPCLVCGVRPRTGNIIHGKTGHLVACYACAKMLHKRKLPCPVCAQPINTVIRTFIG</sequence>
<feature type="domain" description="DM2" evidence="10">
    <location>
        <begin position="55"/>
        <end position="138"/>
    </location>
</feature>
<dbReference type="OrthoDB" id="24526at2759"/>
<feature type="domain" description="RanBP2-type" evidence="9">
    <location>
        <begin position="338"/>
        <end position="367"/>
    </location>
</feature>
<gene>
    <name evidence="11" type="ORF">scyTo_0000439</name>
</gene>
<dbReference type="CDD" id="cd17673">
    <property type="entry name" value="MDM4"/>
    <property type="match status" value="1"/>
</dbReference>
<proteinExistence type="inferred from homology"/>
<dbReference type="InterPro" id="IPR001876">
    <property type="entry name" value="Znf_RanBP2"/>
</dbReference>
<evidence type="ECO:0000256" key="8">
    <source>
        <dbReference type="SAM" id="MobiDB-lite"/>
    </source>
</evidence>
<dbReference type="GO" id="GO:0016567">
    <property type="term" value="P:protein ubiquitination"/>
    <property type="evidence" value="ECO:0007669"/>
    <property type="project" value="TreeGrafter"/>
</dbReference>
<dbReference type="Gene3D" id="2.30.30.380">
    <property type="entry name" value="Zn-finger domain of Sec23/24"/>
    <property type="match status" value="1"/>
</dbReference>
<dbReference type="Gene3D" id="3.30.40.10">
    <property type="entry name" value="Zinc/RING finger domain, C3HC4 (zinc finger)"/>
    <property type="match status" value="1"/>
</dbReference>
<evidence type="ECO:0000256" key="3">
    <source>
        <dbReference type="ARBA" id="ARBA00022723"/>
    </source>
</evidence>
<feature type="region of interest" description="Disordered" evidence="8">
    <location>
        <begin position="184"/>
        <end position="207"/>
    </location>
</feature>
<comment type="subcellular location">
    <subcellularLocation>
        <location evidence="1">Nucleus</location>
    </subcellularLocation>
</comment>
<evidence type="ECO:0000256" key="1">
    <source>
        <dbReference type="ARBA" id="ARBA00004123"/>
    </source>
</evidence>
<name>A0A401NXN7_SCYTO</name>
<dbReference type="Pfam" id="PF13920">
    <property type="entry name" value="zf-C3HC4_3"/>
    <property type="match status" value="1"/>
</dbReference>
<evidence type="ECO:0000313" key="12">
    <source>
        <dbReference type="Proteomes" id="UP000288216"/>
    </source>
</evidence>
<keyword evidence="6" id="KW-0539">Nucleus</keyword>
<evidence type="ECO:0000259" key="10">
    <source>
        <dbReference type="PROSITE" id="PS51925"/>
    </source>
</evidence>
<dbReference type="InterPro" id="IPR036443">
    <property type="entry name" value="Znf_RanBP2_sf"/>
</dbReference>
<dbReference type="AlphaFoldDB" id="A0A401NXN7"/>
<evidence type="ECO:0000313" key="11">
    <source>
        <dbReference type="EMBL" id="GCB65626.1"/>
    </source>
</evidence>
<dbReference type="GO" id="GO:0043066">
    <property type="term" value="P:negative regulation of apoptotic process"/>
    <property type="evidence" value="ECO:0007669"/>
    <property type="project" value="InterPro"/>
</dbReference>
<keyword evidence="3" id="KW-0479">Metal-binding</keyword>
<dbReference type="InterPro" id="IPR003121">
    <property type="entry name" value="SWIB_MDM2_domain"/>
</dbReference>
<comment type="caution">
    <text evidence="11">The sequence shown here is derived from an EMBL/GenBank/DDBJ whole genome shotgun (WGS) entry which is preliminary data.</text>
</comment>
<dbReference type="PIRSF" id="PIRSF006748">
    <property type="entry name" value="p53_MDM_2/4"/>
    <property type="match status" value="1"/>
</dbReference>
<evidence type="ECO:0000256" key="7">
    <source>
        <dbReference type="PROSITE-ProRule" id="PRU00322"/>
    </source>
</evidence>
<evidence type="ECO:0000256" key="2">
    <source>
        <dbReference type="ARBA" id="ARBA00005803"/>
    </source>
</evidence>
<dbReference type="PROSITE" id="PS01358">
    <property type="entry name" value="ZF_RANBP2_1"/>
    <property type="match status" value="1"/>
</dbReference>
<dbReference type="GO" id="GO:0008270">
    <property type="term" value="F:zinc ion binding"/>
    <property type="evidence" value="ECO:0007669"/>
    <property type="project" value="UniProtKB-KW"/>
</dbReference>
<evidence type="ECO:0000256" key="4">
    <source>
        <dbReference type="ARBA" id="ARBA00022771"/>
    </source>
</evidence>
<dbReference type="GO" id="GO:0005634">
    <property type="term" value="C:nucleus"/>
    <property type="evidence" value="ECO:0007669"/>
    <property type="project" value="UniProtKB-SubCell"/>
</dbReference>
<dbReference type="Pfam" id="PF02201">
    <property type="entry name" value="SWIB"/>
    <property type="match status" value="1"/>
</dbReference>
<dbReference type="SUPFAM" id="SSF90209">
    <property type="entry name" value="Ran binding protein zinc finger-like"/>
    <property type="match status" value="1"/>
</dbReference>
<dbReference type="InterPro" id="IPR036885">
    <property type="entry name" value="SWIB_MDM2_dom_sf"/>
</dbReference>
<accession>A0A401NXN7</accession>
<dbReference type="GO" id="GO:0061630">
    <property type="term" value="F:ubiquitin protein ligase activity"/>
    <property type="evidence" value="ECO:0007669"/>
    <property type="project" value="TreeGrafter"/>
</dbReference>
<dbReference type="GO" id="GO:0010468">
    <property type="term" value="P:regulation of gene expression"/>
    <property type="evidence" value="ECO:0007669"/>
    <property type="project" value="TreeGrafter"/>
</dbReference>
<comment type="similarity">
    <text evidence="2">Belongs to the MDM2/MDM4 family.</text>
</comment>
<dbReference type="PROSITE" id="PS51925">
    <property type="entry name" value="SWIB_MDM2"/>
    <property type="match status" value="1"/>
</dbReference>
<dbReference type="GO" id="GO:0002039">
    <property type="term" value="F:p53 binding"/>
    <property type="evidence" value="ECO:0007669"/>
    <property type="project" value="TreeGrafter"/>
</dbReference>
<protein>
    <submittedName>
        <fullName evidence="11">Uncharacterized protein</fullName>
    </submittedName>
</protein>
<dbReference type="EMBL" id="BFAA01000085">
    <property type="protein sequence ID" value="GCB65626.1"/>
    <property type="molecule type" value="Genomic_DNA"/>
</dbReference>
<dbReference type="Gene3D" id="1.10.245.10">
    <property type="entry name" value="SWIB/MDM2 domain"/>
    <property type="match status" value="1"/>
</dbReference>
<reference evidence="11 12" key="1">
    <citation type="journal article" date="2018" name="Nat. Ecol. Evol.">
        <title>Shark genomes provide insights into elasmobranch evolution and the origin of vertebrates.</title>
        <authorList>
            <person name="Hara Y"/>
            <person name="Yamaguchi K"/>
            <person name="Onimaru K"/>
            <person name="Kadota M"/>
            <person name="Koyanagi M"/>
            <person name="Keeley SD"/>
            <person name="Tatsumi K"/>
            <person name="Tanaka K"/>
            <person name="Motone F"/>
            <person name="Kageyama Y"/>
            <person name="Nozu R"/>
            <person name="Adachi N"/>
            <person name="Nishimura O"/>
            <person name="Nakagawa R"/>
            <person name="Tanegashima C"/>
            <person name="Kiyatake I"/>
            <person name="Matsumoto R"/>
            <person name="Murakumo K"/>
            <person name="Nishida K"/>
            <person name="Terakita A"/>
            <person name="Kuratani S"/>
            <person name="Sato K"/>
            <person name="Hyodo S Kuraku.S."/>
        </authorList>
    </citation>
    <scope>NUCLEOTIDE SEQUENCE [LARGE SCALE GENOMIC DNA]</scope>
</reference>
<organism evidence="11 12">
    <name type="scientific">Scyliorhinus torazame</name>
    <name type="common">Cloudy catshark</name>
    <name type="synonym">Catulus torazame</name>
    <dbReference type="NCBI Taxonomy" id="75743"/>
    <lineage>
        <taxon>Eukaryota</taxon>
        <taxon>Metazoa</taxon>
        <taxon>Chordata</taxon>
        <taxon>Craniata</taxon>
        <taxon>Vertebrata</taxon>
        <taxon>Chondrichthyes</taxon>
        <taxon>Elasmobranchii</taxon>
        <taxon>Galeomorphii</taxon>
        <taxon>Galeoidea</taxon>
        <taxon>Carcharhiniformes</taxon>
        <taxon>Scyliorhinidae</taxon>
        <taxon>Scyliorhinus</taxon>
    </lineage>
</organism>
<evidence type="ECO:0000256" key="6">
    <source>
        <dbReference type="ARBA" id="ARBA00023242"/>
    </source>
</evidence>
<dbReference type="SUPFAM" id="SSF47592">
    <property type="entry name" value="SWIB/MDM2 domain"/>
    <property type="match status" value="1"/>
</dbReference>
<keyword evidence="12" id="KW-1185">Reference proteome</keyword>
<dbReference type="InterPro" id="IPR016495">
    <property type="entry name" value="p53_neg-reg_MDM_2/4"/>
</dbReference>
<dbReference type="GO" id="GO:0051726">
    <property type="term" value="P:regulation of cell cycle"/>
    <property type="evidence" value="ECO:0007669"/>
    <property type="project" value="InterPro"/>
</dbReference>
<dbReference type="STRING" id="75743.A0A401NXN7"/>
<keyword evidence="4 7" id="KW-0863">Zinc-finger</keyword>
<dbReference type="OMA" id="IPDCRRT"/>
<evidence type="ECO:0000259" key="9">
    <source>
        <dbReference type="PROSITE" id="PS50199"/>
    </source>
</evidence>
<dbReference type="PROSITE" id="PS50199">
    <property type="entry name" value="ZF_RANBP2_2"/>
    <property type="match status" value="1"/>
</dbReference>